<keyword evidence="3" id="KW-0624">Polysaccharide degradation</keyword>
<dbReference type="EC" id="3.2.1.8" evidence="6"/>
<dbReference type="Proteomes" id="UP000315010">
    <property type="component" value="Unassembled WGS sequence"/>
</dbReference>
<dbReference type="InterPro" id="IPR001000">
    <property type="entry name" value="GH10_dom"/>
</dbReference>
<reference evidence="6 7" key="1">
    <citation type="submission" date="2019-02" db="EMBL/GenBank/DDBJ databases">
        <title>Deep-cultivation of Planctomycetes and their phenomic and genomic characterization uncovers novel biology.</title>
        <authorList>
            <person name="Wiegand S."/>
            <person name="Jogler M."/>
            <person name="Boedeker C."/>
            <person name="Pinto D."/>
            <person name="Vollmers J."/>
            <person name="Rivas-Marin E."/>
            <person name="Kohn T."/>
            <person name="Peeters S.H."/>
            <person name="Heuer A."/>
            <person name="Rast P."/>
            <person name="Oberbeckmann S."/>
            <person name="Bunk B."/>
            <person name="Jeske O."/>
            <person name="Meyerdierks A."/>
            <person name="Storesund J.E."/>
            <person name="Kallscheuer N."/>
            <person name="Luecker S."/>
            <person name="Lage O.M."/>
            <person name="Pohl T."/>
            <person name="Merkel B.J."/>
            <person name="Hornburger P."/>
            <person name="Mueller R.-W."/>
            <person name="Bruemmer F."/>
            <person name="Labrenz M."/>
            <person name="Spormann A.M."/>
            <person name="Op Den Camp H."/>
            <person name="Overmann J."/>
            <person name="Amann R."/>
            <person name="Jetten M.S.M."/>
            <person name="Mascher T."/>
            <person name="Medema M.H."/>
            <person name="Devos D.P."/>
            <person name="Kaster A.-K."/>
            <person name="Ovreas L."/>
            <person name="Rohde M."/>
            <person name="Galperin M.Y."/>
            <person name="Jogler C."/>
        </authorList>
    </citation>
    <scope>NUCLEOTIDE SEQUENCE [LARGE SCALE GENOMIC DNA]</scope>
    <source>
        <strain evidence="6 7">CA13</strain>
    </source>
</reference>
<evidence type="ECO:0000256" key="2">
    <source>
        <dbReference type="ARBA" id="ARBA00023277"/>
    </source>
</evidence>
<feature type="signal peptide" evidence="4">
    <location>
        <begin position="1"/>
        <end position="24"/>
    </location>
</feature>
<accession>A0A5C5ZC69</accession>
<keyword evidence="1 6" id="KW-0378">Hydrolase</keyword>
<organism evidence="6 7">
    <name type="scientific">Novipirellula herctigrandis</name>
    <dbReference type="NCBI Taxonomy" id="2527986"/>
    <lineage>
        <taxon>Bacteria</taxon>
        <taxon>Pseudomonadati</taxon>
        <taxon>Planctomycetota</taxon>
        <taxon>Planctomycetia</taxon>
        <taxon>Pirellulales</taxon>
        <taxon>Pirellulaceae</taxon>
        <taxon>Novipirellula</taxon>
    </lineage>
</organism>
<dbReference type="PANTHER" id="PTHR31490:SF1">
    <property type="entry name" value="ENDO-1,4-BETA-XYLANASE 1"/>
    <property type="match status" value="1"/>
</dbReference>
<dbReference type="EMBL" id="SJPJ01000001">
    <property type="protein sequence ID" value="TWT84738.1"/>
    <property type="molecule type" value="Genomic_DNA"/>
</dbReference>
<keyword evidence="4" id="KW-0732">Signal</keyword>
<evidence type="ECO:0000313" key="6">
    <source>
        <dbReference type="EMBL" id="TWT84738.1"/>
    </source>
</evidence>
<dbReference type="GO" id="GO:0031176">
    <property type="term" value="F:endo-1,4-beta-xylanase activity"/>
    <property type="evidence" value="ECO:0007669"/>
    <property type="project" value="UniProtKB-EC"/>
</dbReference>
<dbReference type="SUPFAM" id="SSF51445">
    <property type="entry name" value="(Trans)glycosidases"/>
    <property type="match status" value="1"/>
</dbReference>
<feature type="domain" description="GH10" evidence="5">
    <location>
        <begin position="63"/>
        <end position="361"/>
    </location>
</feature>
<sequence length="413" mass="47625" precursor="true">MRFHPFVYLLSTMSVLFCSSITIGADQLDQAISKHRMGTLIIEGPAGAEVDVKQLRHSFWFGAALANQMFSGSKNSPSAEKYKSVFLENFNAAVTENALKWPSMQRTRDRIDYSVVDAMLRWTEEHEIPLRGHNVFWGVQKFVQDWVQELDDAELKETLRQRALTIAKRYRGRFAEYDLNNEMLHDNFYERRLGPNITKEMADWFREGDPNAVLYLNDYDILTGNRLNDYVKQINDFLGQGVAIGGIGVQGHLHGDSFDPVKLKHSLEALGKLNLPIRITEFNLPGQRSTFHRQRQSSMTAEQEQAKAKAIVEYYRICFANPNVDGILMWGFWESACWIPASALFKKDWTPTPAALAYRDLVYRQWWTDESTKFDEHGKTNVRVFYGKHRVRCGNVETIVEITPKDRVLTVQL</sequence>
<dbReference type="AlphaFoldDB" id="A0A5C5ZC69"/>
<comment type="caution">
    <text evidence="6">The sequence shown here is derived from an EMBL/GenBank/DDBJ whole genome shotgun (WGS) entry which is preliminary data.</text>
</comment>
<keyword evidence="2" id="KW-0119">Carbohydrate metabolism</keyword>
<dbReference type="Gene3D" id="3.20.20.80">
    <property type="entry name" value="Glycosidases"/>
    <property type="match status" value="1"/>
</dbReference>
<dbReference type="InterPro" id="IPR017853">
    <property type="entry name" value="GH"/>
</dbReference>
<dbReference type="PANTHER" id="PTHR31490">
    <property type="entry name" value="GLYCOSYL HYDROLASE"/>
    <property type="match status" value="1"/>
</dbReference>
<dbReference type="GO" id="GO:0045493">
    <property type="term" value="P:xylan catabolic process"/>
    <property type="evidence" value="ECO:0007669"/>
    <property type="project" value="UniProtKB-KW"/>
</dbReference>
<proteinExistence type="predicted"/>
<gene>
    <name evidence="6" type="primary">xynZ_6</name>
    <name evidence="6" type="ORF">CA13_62180</name>
</gene>
<dbReference type="SMART" id="SM00633">
    <property type="entry name" value="Glyco_10"/>
    <property type="match status" value="1"/>
</dbReference>
<dbReference type="InterPro" id="IPR044846">
    <property type="entry name" value="GH10"/>
</dbReference>
<feature type="chain" id="PRO_5023015151" evidence="4">
    <location>
        <begin position="25"/>
        <end position="413"/>
    </location>
</feature>
<keyword evidence="7" id="KW-1185">Reference proteome</keyword>
<evidence type="ECO:0000256" key="1">
    <source>
        <dbReference type="ARBA" id="ARBA00022801"/>
    </source>
</evidence>
<keyword evidence="6" id="KW-0326">Glycosidase</keyword>
<dbReference type="OrthoDB" id="9809277at2"/>
<evidence type="ECO:0000256" key="4">
    <source>
        <dbReference type="SAM" id="SignalP"/>
    </source>
</evidence>
<protein>
    <submittedName>
        <fullName evidence="6">Endo-1,4-beta-xylanase Z</fullName>
        <ecNumber evidence="6">3.2.1.8</ecNumber>
    </submittedName>
</protein>
<dbReference type="PROSITE" id="PS51760">
    <property type="entry name" value="GH10_2"/>
    <property type="match status" value="1"/>
</dbReference>
<evidence type="ECO:0000259" key="5">
    <source>
        <dbReference type="PROSITE" id="PS51760"/>
    </source>
</evidence>
<dbReference type="Pfam" id="PF00331">
    <property type="entry name" value="Glyco_hydro_10"/>
    <property type="match status" value="1"/>
</dbReference>
<evidence type="ECO:0000313" key="7">
    <source>
        <dbReference type="Proteomes" id="UP000315010"/>
    </source>
</evidence>
<keyword evidence="6" id="KW-0858">Xylan degradation</keyword>
<evidence type="ECO:0000256" key="3">
    <source>
        <dbReference type="ARBA" id="ARBA00023326"/>
    </source>
</evidence>
<name>A0A5C5ZC69_9BACT</name>